<proteinExistence type="predicted"/>
<keyword evidence="1" id="KW-0812">Transmembrane</keyword>
<dbReference type="Proteomes" id="UP000611629">
    <property type="component" value="Unassembled WGS sequence"/>
</dbReference>
<dbReference type="EMBL" id="JACBNQ010000005">
    <property type="protein sequence ID" value="NYB73838.1"/>
    <property type="molecule type" value="Genomic_DNA"/>
</dbReference>
<reference evidence="2" key="1">
    <citation type="submission" date="2020-07" db="EMBL/GenBank/DDBJ databases">
        <title>Genomic analysis of a strain of Sedimentibacter Hydroxybenzoicus DSM7310.</title>
        <authorList>
            <person name="Ma S."/>
        </authorList>
    </citation>
    <scope>NUCLEOTIDE SEQUENCE</scope>
    <source>
        <strain evidence="2">DSM 7310</strain>
    </source>
</reference>
<keyword evidence="1" id="KW-1133">Transmembrane helix</keyword>
<name>A0A974GVX4_SEDHY</name>
<protein>
    <recommendedName>
        <fullName evidence="4">Prepilin-type N-terminal cleavage/methylation domain-containing protein</fullName>
    </recommendedName>
</protein>
<evidence type="ECO:0000256" key="1">
    <source>
        <dbReference type="SAM" id="Phobius"/>
    </source>
</evidence>
<sequence>MKNKFSINLEVTLVEIILSVLIFAIAGVISLNCFFIARFTQVKANDKVIAGNLIQYDIEIIKSLNSSDESEEFLLQNFKLLKTESNVHTYINFYNKSWKLSNEADKEYLITVNISDEFSNNGTLTDIEIMAERIKPYPFINKANNNQPIYAIETKKFYPNY</sequence>
<evidence type="ECO:0008006" key="4">
    <source>
        <dbReference type="Google" id="ProtNLM"/>
    </source>
</evidence>
<feature type="transmembrane region" description="Helical" evidence="1">
    <location>
        <begin position="16"/>
        <end position="37"/>
    </location>
</feature>
<gene>
    <name evidence="2" type="ORF">HZF24_06760</name>
</gene>
<keyword evidence="1" id="KW-0472">Membrane</keyword>
<organism evidence="2 3">
    <name type="scientific">Sedimentibacter hydroxybenzoicus DSM 7310</name>
    <dbReference type="NCBI Taxonomy" id="1123245"/>
    <lineage>
        <taxon>Bacteria</taxon>
        <taxon>Bacillati</taxon>
        <taxon>Bacillota</taxon>
        <taxon>Tissierellia</taxon>
        <taxon>Sedimentibacter</taxon>
    </lineage>
</organism>
<evidence type="ECO:0000313" key="3">
    <source>
        <dbReference type="Proteomes" id="UP000611629"/>
    </source>
</evidence>
<dbReference type="AlphaFoldDB" id="A0A974GVX4"/>
<comment type="caution">
    <text evidence="2">The sequence shown here is derived from an EMBL/GenBank/DDBJ whole genome shotgun (WGS) entry which is preliminary data.</text>
</comment>
<keyword evidence="3" id="KW-1185">Reference proteome</keyword>
<evidence type="ECO:0000313" key="2">
    <source>
        <dbReference type="EMBL" id="NYB73838.1"/>
    </source>
</evidence>
<dbReference type="RefSeq" id="WP_179237534.1">
    <property type="nucleotide sequence ID" value="NZ_JACBNQ010000005.1"/>
</dbReference>
<accession>A0A974GVX4</accession>